<dbReference type="EMBL" id="CP026928">
    <property type="protein sequence ID" value="AVH45612.1"/>
    <property type="molecule type" value="Genomic_DNA"/>
</dbReference>
<evidence type="ECO:0000313" key="4">
    <source>
        <dbReference type="Proteomes" id="UP000237717"/>
    </source>
</evidence>
<dbReference type="Proteomes" id="UP000237717">
    <property type="component" value="Plasmid pAt1D1609b"/>
</dbReference>
<keyword evidence="2" id="KW-0964">Secreted</keyword>
<dbReference type="GO" id="GO:0005509">
    <property type="term" value="F:calcium ion binding"/>
    <property type="evidence" value="ECO:0007669"/>
    <property type="project" value="InterPro"/>
</dbReference>
<evidence type="ECO:0000256" key="1">
    <source>
        <dbReference type="ARBA" id="ARBA00004613"/>
    </source>
</evidence>
<keyword evidence="3" id="KW-0614">Plasmid</keyword>
<dbReference type="PANTHER" id="PTHR38340:SF1">
    <property type="entry name" value="S-LAYER PROTEIN"/>
    <property type="match status" value="1"/>
</dbReference>
<dbReference type="Pfam" id="PF00353">
    <property type="entry name" value="HemolysinCabind"/>
    <property type="match status" value="1"/>
</dbReference>
<evidence type="ECO:0000313" key="3">
    <source>
        <dbReference type="EMBL" id="AVH45612.1"/>
    </source>
</evidence>
<organism evidence="3 4">
    <name type="scientific">Agrobacterium tumefaciens</name>
    <dbReference type="NCBI Taxonomy" id="358"/>
    <lineage>
        <taxon>Bacteria</taxon>
        <taxon>Pseudomonadati</taxon>
        <taxon>Pseudomonadota</taxon>
        <taxon>Alphaproteobacteria</taxon>
        <taxon>Hyphomicrobiales</taxon>
        <taxon>Rhizobiaceae</taxon>
        <taxon>Rhizobium/Agrobacterium group</taxon>
        <taxon>Agrobacterium</taxon>
        <taxon>Agrobacterium tumefaciens complex</taxon>
    </lineage>
</organism>
<gene>
    <name evidence="3" type="ORF">At1D1609_55800</name>
</gene>
<dbReference type="Gene3D" id="2.150.10.10">
    <property type="entry name" value="Serralysin-like metalloprotease, C-terminal"/>
    <property type="match status" value="1"/>
</dbReference>
<dbReference type="InterPro" id="IPR001343">
    <property type="entry name" value="Hemolysn_Ca-bd"/>
</dbReference>
<dbReference type="GO" id="GO:0005576">
    <property type="term" value="C:extracellular region"/>
    <property type="evidence" value="ECO:0007669"/>
    <property type="project" value="UniProtKB-SubCell"/>
</dbReference>
<dbReference type="RefSeq" id="WP_158662982.1">
    <property type="nucleotide sequence ID" value="NZ_CP026928.1"/>
</dbReference>
<sequence length="1027" mass="109721">MATINLWWDSDWARTNAGDKADLIMATARAAADVWGKLIQSKQAIDLNIGVKDIGGISLGDGGAEWAWAGGGWGRATVANLRDGVDYSPGWKDGGLALNVRFLNDYFFDATAQAPVPWHLTDAYSLMLHEFGHALGWLAVSDRKDAWGNFIAYGPNVLEANGGRTVVLDWSGSHVNPGEGKHTMDPYLGRGERDSLTAVDVAVLQDIGLPIATERADTLWLGRANDDFFAFAGNDKIDGGVGNDRIDGGTGNDTLSGGVGDDTLIGGEGDDVLAGGDGKDTLDGGEGVDRATFTGKSSEYALVYDASSTTGAFSVKHIASGEIDSLQNIEMIGFGDVVLDVKGLFEHLQGRFGPIALGSTASFDMALAATSDKPYVNAVPEIDGAFVASALVRFDNLAGGSFQRVFDTGNGERSDNIWLGQVGNGRDMAFEIFSGSTPYRIVAKNAIVEGVEVRWTAAVDPNGHMKLFKDGVLLAEGQGVVPRDIERVNDVVGGSNWAADTKLAGQVRDLSFKADDVADIDGAFTATVKARFDDLDAGSFQRVYDFGNGPNADNVWLGQIGTSGDMQFSILNGGKTGTVIARNAIVEGQEASWTTSVSETGWMRLFKDGKMLAEGQGVVPRDVDRFYELVGKSNWASDKPLVGKVSDLVVSPQKPVPEIDGAFSATALVRFDDLDAGSFQRVFDTGNGARSDNIWLGQVGNGNDMAFEIFSGSTPHRIVAKNAIVEGVEARWTAAVDPNGVMKLFKDGVLLAEGQGVLPRDIERANDFVKSSNWIDDTRMVGSVRDLAFKADVAADIDGAFTATVKARFDDLDAGSFQRVYDFGNGPNADNVWLGQIGTSGDMQFSIVNGAKTGTVIARNAIVEGEEASWTTSVSATGWMRLYKDGKVLAEGQGVIPQDVDRANEFMGKSNWTADAPLVGKVSDLFITPHKAVPEIDRGSVQRVFDAGNDAISYSFVFAHNPDNASMFFDLNDGTAAMQTLEDDLMRSESDEPGSLTNVFDDDFLGEFAWLQESSVIDPVNNWLLTS</sequence>
<dbReference type="SUPFAM" id="SSF49899">
    <property type="entry name" value="Concanavalin A-like lectins/glucanases"/>
    <property type="match status" value="2"/>
</dbReference>
<dbReference type="SUPFAM" id="SSF51120">
    <property type="entry name" value="beta-Roll"/>
    <property type="match status" value="1"/>
</dbReference>
<dbReference type="PANTHER" id="PTHR38340">
    <property type="entry name" value="S-LAYER PROTEIN"/>
    <property type="match status" value="1"/>
</dbReference>
<name>A0A2L2LMQ8_AGRTU</name>
<dbReference type="InterPro" id="IPR013320">
    <property type="entry name" value="ConA-like_dom_sf"/>
</dbReference>
<dbReference type="SUPFAM" id="SSF55486">
    <property type="entry name" value="Metalloproteases ('zincins'), catalytic domain"/>
    <property type="match status" value="1"/>
</dbReference>
<proteinExistence type="predicted"/>
<dbReference type="InterPro" id="IPR050557">
    <property type="entry name" value="RTX_toxin/Mannuronan_C5-epim"/>
</dbReference>
<reference evidence="3 4" key="1">
    <citation type="submission" date="2018-02" db="EMBL/GenBank/DDBJ databases">
        <title>Complete genome sequence of Agrobacterium tumefaciens 1D1609.</title>
        <authorList>
            <person name="Cho S.-T."/>
            <person name="Haryono M."/>
            <person name="Chang H.-H."/>
            <person name="Santos M.N."/>
            <person name="Lai E.-M."/>
            <person name="Kuo C.-H."/>
        </authorList>
    </citation>
    <scope>NUCLEOTIDE SEQUENCE [LARGE SCALE GENOMIC DNA]</scope>
    <source>
        <strain evidence="3 4">1D1609</strain>
        <plasmid evidence="4">Plasmid pat1d1609b</plasmid>
    </source>
</reference>
<dbReference type="AlphaFoldDB" id="A0A2L2LMQ8"/>
<accession>A0A2L2LMQ8</accession>
<dbReference type="PROSITE" id="PS00330">
    <property type="entry name" value="HEMOLYSIN_CALCIUM"/>
    <property type="match status" value="4"/>
</dbReference>
<comment type="subcellular location">
    <subcellularLocation>
        <location evidence="1">Secreted</location>
    </subcellularLocation>
</comment>
<dbReference type="InterPro" id="IPR018511">
    <property type="entry name" value="Hemolysin-typ_Ca-bd_CS"/>
</dbReference>
<dbReference type="PRINTS" id="PR00313">
    <property type="entry name" value="CABNDNGRPT"/>
</dbReference>
<evidence type="ECO:0000256" key="2">
    <source>
        <dbReference type="ARBA" id="ARBA00022525"/>
    </source>
</evidence>
<geneLocation type="plasmid" evidence="4">
    <name>pat1d1609b</name>
</geneLocation>
<dbReference type="InterPro" id="IPR011049">
    <property type="entry name" value="Serralysin-like_metalloprot_C"/>
</dbReference>
<protein>
    <submittedName>
        <fullName evidence="3">Hemolysin</fullName>
    </submittedName>
</protein>